<dbReference type="Gene3D" id="1.20.1280.50">
    <property type="match status" value="1"/>
</dbReference>
<evidence type="ECO:0000313" key="2">
    <source>
        <dbReference type="EMBL" id="KZV31662.1"/>
    </source>
</evidence>
<dbReference type="SUPFAM" id="SSF50965">
    <property type="entry name" value="Galactose oxidase, central domain"/>
    <property type="match status" value="1"/>
</dbReference>
<dbReference type="InterPro" id="IPR001810">
    <property type="entry name" value="F-box_dom"/>
</dbReference>
<dbReference type="Pfam" id="PF03478">
    <property type="entry name" value="Beta-prop_KIB1-4"/>
    <property type="match status" value="1"/>
</dbReference>
<dbReference type="Pfam" id="PF00646">
    <property type="entry name" value="F-box"/>
    <property type="match status" value="1"/>
</dbReference>
<protein>
    <submittedName>
        <fullName evidence="2">F-box only protein 13</fullName>
    </submittedName>
</protein>
<evidence type="ECO:0000259" key="1">
    <source>
        <dbReference type="PROSITE" id="PS50181"/>
    </source>
</evidence>
<dbReference type="InterPro" id="IPR011043">
    <property type="entry name" value="Gal_Oxase/kelch_b-propeller"/>
</dbReference>
<dbReference type="SUPFAM" id="SSF81383">
    <property type="entry name" value="F-box domain"/>
    <property type="match status" value="1"/>
</dbReference>
<dbReference type="CDD" id="cd22157">
    <property type="entry name" value="F-box_AtFBW1-like"/>
    <property type="match status" value="1"/>
</dbReference>
<dbReference type="PROSITE" id="PS50181">
    <property type="entry name" value="FBOX"/>
    <property type="match status" value="1"/>
</dbReference>
<dbReference type="AlphaFoldDB" id="A0A2Z7BBG1"/>
<name>A0A2Z7BBG1_9LAMI</name>
<proteinExistence type="predicted"/>
<dbReference type="InterPro" id="IPR050796">
    <property type="entry name" value="SCF_F-box_component"/>
</dbReference>
<dbReference type="SMART" id="SM00256">
    <property type="entry name" value="FBOX"/>
    <property type="match status" value="1"/>
</dbReference>
<reference evidence="2 3" key="1">
    <citation type="journal article" date="2015" name="Proc. Natl. Acad. Sci. U.S.A.">
        <title>The resurrection genome of Boea hygrometrica: A blueprint for survival of dehydration.</title>
        <authorList>
            <person name="Xiao L."/>
            <person name="Yang G."/>
            <person name="Zhang L."/>
            <person name="Yang X."/>
            <person name="Zhao S."/>
            <person name="Ji Z."/>
            <person name="Zhou Q."/>
            <person name="Hu M."/>
            <person name="Wang Y."/>
            <person name="Chen M."/>
            <person name="Xu Y."/>
            <person name="Jin H."/>
            <person name="Xiao X."/>
            <person name="Hu G."/>
            <person name="Bao F."/>
            <person name="Hu Y."/>
            <person name="Wan P."/>
            <person name="Li L."/>
            <person name="Deng X."/>
            <person name="Kuang T."/>
            <person name="Xiang C."/>
            <person name="Zhu J.K."/>
            <person name="Oliver M.J."/>
            <person name="He Y."/>
        </authorList>
    </citation>
    <scope>NUCLEOTIDE SEQUENCE [LARGE SCALE GENOMIC DNA]</scope>
    <source>
        <strain evidence="3">cv. XS01</strain>
    </source>
</reference>
<accession>A0A2Z7BBG1</accession>
<dbReference type="InterPro" id="IPR036047">
    <property type="entry name" value="F-box-like_dom_sf"/>
</dbReference>
<dbReference type="PANTHER" id="PTHR31672">
    <property type="entry name" value="BNACNNG10540D PROTEIN"/>
    <property type="match status" value="1"/>
</dbReference>
<evidence type="ECO:0000313" key="3">
    <source>
        <dbReference type="Proteomes" id="UP000250235"/>
    </source>
</evidence>
<feature type="domain" description="F-box" evidence="1">
    <location>
        <begin position="26"/>
        <end position="71"/>
    </location>
</feature>
<keyword evidence="3" id="KW-1185">Reference proteome</keyword>
<sequence>MEIGEDLVLGRTGKRKFTEICVEDSRFLLQELNQDLLEIVLSWLPTSSFLRLTSVCKKWKSVADSATFRLACSQVRFRDPWFFMVDSDPHRSQHPVVFDSAEKKWKKLNPLPLVQPKKNQESCSNFIPVAASGGLICFHSTNGDFTVSNPVTGSTRLVPALTSISQQPILAISMTANSERFKLVLIMGQLPNLSFKKYDSSADQWEDEIPINQKIKNSGEVEKDDDHHSQYFLSSDNVVSADMQRNPYRQYSSALTVENGEEILYFLSSSGTVVSCNLTHKLFFEYPRLLPVFSEYSIDIVECGGQMYVVLLSEFFESASIRVWKWDENMDAWQQIAAMPPASSHKFYGKKVDINCSGAGDEMLVCLNSAEVCTYVMCNLVRNEWIELPQCYTDGDKTREFVCAFSFEPRIEADI</sequence>
<dbReference type="InterPro" id="IPR005174">
    <property type="entry name" value="KIB1-4_b-propeller"/>
</dbReference>
<gene>
    <name evidence="2" type="ORF">F511_00466</name>
</gene>
<dbReference type="OrthoDB" id="2095648at2759"/>
<dbReference type="EMBL" id="KV007458">
    <property type="protein sequence ID" value="KZV31662.1"/>
    <property type="molecule type" value="Genomic_DNA"/>
</dbReference>
<organism evidence="2 3">
    <name type="scientific">Dorcoceras hygrometricum</name>
    <dbReference type="NCBI Taxonomy" id="472368"/>
    <lineage>
        <taxon>Eukaryota</taxon>
        <taxon>Viridiplantae</taxon>
        <taxon>Streptophyta</taxon>
        <taxon>Embryophyta</taxon>
        <taxon>Tracheophyta</taxon>
        <taxon>Spermatophyta</taxon>
        <taxon>Magnoliopsida</taxon>
        <taxon>eudicotyledons</taxon>
        <taxon>Gunneridae</taxon>
        <taxon>Pentapetalae</taxon>
        <taxon>asterids</taxon>
        <taxon>lamiids</taxon>
        <taxon>Lamiales</taxon>
        <taxon>Gesneriaceae</taxon>
        <taxon>Didymocarpoideae</taxon>
        <taxon>Trichosporeae</taxon>
        <taxon>Loxocarpinae</taxon>
        <taxon>Dorcoceras</taxon>
    </lineage>
</organism>
<dbReference type="Proteomes" id="UP000250235">
    <property type="component" value="Unassembled WGS sequence"/>
</dbReference>
<dbReference type="PANTHER" id="PTHR31672:SF7">
    <property type="entry name" value="F-BOX DOMAIN-CONTAINING PROTEIN"/>
    <property type="match status" value="1"/>
</dbReference>